<reference evidence="2 3" key="1">
    <citation type="submission" date="2020-04" db="EMBL/GenBank/DDBJ databases">
        <title>Bacillus sp. UniB3 isolated from commercial digestive syrup.</title>
        <authorList>
            <person name="Thorat V."/>
            <person name="Kirdat K."/>
            <person name="Tiwarekar B."/>
            <person name="Yadav A."/>
        </authorList>
    </citation>
    <scope>NUCLEOTIDE SEQUENCE [LARGE SCALE GENOMIC DNA]</scope>
    <source>
        <strain evidence="2 3">UniB3</strain>
    </source>
</reference>
<name>A0A7Y0KCG3_9BACI</name>
<dbReference type="InterPro" id="IPR009214">
    <property type="entry name" value="DUF1129"/>
</dbReference>
<feature type="transmembrane region" description="Helical" evidence="1">
    <location>
        <begin position="173"/>
        <end position="190"/>
    </location>
</feature>
<gene>
    <name evidence="2" type="ORF">HHU08_22585</name>
</gene>
<dbReference type="AlphaFoldDB" id="A0A7Y0KCG3"/>
<dbReference type="Gene3D" id="1.10.1900.10">
    <property type="entry name" value="c-terminal domain of poly(a) binding protein"/>
    <property type="match status" value="1"/>
</dbReference>
<dbReference type="Pfam" id="PF06570">
    <property type="entry name" value="DUF1129"/>
    <property type="match status" value="1"/>
</dbReference>
<evidence type="ECO:0000256" key="1">
    <source>
        <dbReference type="SAM" id="Phobius"/>
    </source>
</evidence>
<dbReference type="SUPFAM" id="SSF158560">
    <property type="entry name" value="BH3980-like"/>
    <property type="match status" value="1"/>
</dbReference>
<dbReference type="PANTHER" id="PTHR41307">
    <property type="entry name" value="MEMBRANE PROTEIN-RELATED"/>
    <property type="match status" value="1"/>
</dbReference>
<keyword evidence="3" id="KW-1185">Reference proteome</keyword>
<feature type="transmembrane region" description="Helical" evidence="1">
    <location>
        <begin position="92"/>
        <end position="114"/>
    </location>
</feature>
<feature type="transmembrane region" description="Helical" evidence="1">
    <location>
        <begin position="202"/>
        <end position="219"/>
    </location>
</feature>
<sequence length="224" mass="25797">MRSTKQLINENNEKRKLLNAENELLYEDFSLYIRTDLRVAEHESEELLMDLLDHLLEGQEDGKTATNLFGSHPRKYADELIAGLPHEKKRNVIPYVFSLVFNLLGWFSLIYGMVNLVLLKFTKVDETISLGNSIVLLTVIMIVTAFGVFVIFKLIRSTLFVNKKQRRRAFWKAGFFGAGSFALIMFLTRIMPDFGPEVNFEWWVYLVIGAVLVIISKLVRSITT</sequence>
<accession>A0A7Y0KCG3</accession>
<dbReference type="RefSeq" id="WP_016204773.1">
    <property type="nucleotide sequence ID" value="NZ_JABBPK010000001.1"/>
</dbReference>
<keyword evidence="1" id="KW-0812">Transmembrane</keyword>
<dbReference type="EMBL" id="JABBPK010000001">
    <property type="protein sequence ID" value="NMO79720.1"/>
    <property type="molecule type" value="Genomic_DNA"/>
</dbReference>
<dbReference type="PANTHER" id="PTHR41307:SF1">
    <property type="entry name" value="MEMBRANE PROTEIN"/>
    <property type="match status" value="1"/>
</dbReference>
<proteinExistence type="predicted"/>
<evidence type="ECO:0000313" key="3">
    <source>
        <dbReference type="Proteomes" id="UP000588491"/>
    </source>
</evidence>
<comment type="caution">
    <text evidence="2">The sequence shown here is derived from an EMBL/GenBank/DDBJ whole genome shotgun (WGS) entry which is preliminary data.</text>
</comment>
<evidence type="ECO:0000313" key="2">
    <source>
        <dbReference type="EMBL" id="NMO79720.1"/>
    </source>
</evidence>
<keyword evidence="1" id="KW-1133">Transmembrane helix</keyword>
<keyword evidence="1" id="KW-0472">Membrane</keyword>
<protein>
    <submittedName>
        <fullName evidence="2">DUF1129 family protein</fullName>
    </submittedName>
</protein>
<dbReference type="Proteomes" id="UP000588491">
    <property type="component" value="Unassembled WGS sequence"/>
</dbReference>
<feature type="transmembrane region" description="Helical" evidence="1">
    <location>
        <begin position="134"/>
        <end position="152"/>
    </location>
</feature>
<organism evidence="2 3">
    <name type="scientific">Niallia alba</name>
    <dbReference type="NCBI Taxonomy" id="2729105"/>
    <lineage>
        <taxon>Bacteria</taxon>
        <taxon>Bacillati</taxon>
        <taxon>Bacillota</taxon>
        <taxon>Bacilli</taxon>
        <taxon>Bacillales</taxon>
        <taxon>Bacillaceae</taxon>
        <taxon>Niallia</taxon>
    </lineage>
</organism>